<dbReference type="PANTHER" id="PTHR43191:SF12">
    <property type="entry name" value="RRNA METHYLASE"/>
    <property type="match status" value="1"/>
</dbReference>
<comment type="caution">
    <text evidence="4">The sequence shown here is derived from an EMBL/GenBank/DDBJ whole genome shotgun (WGS) entry which is preliminary data.</text>
</comment>
<dbReference type="InterPro" id="IPR029026">
    <property type="entry name" value="tRNA_m1G_MTases_N"/>
</dbReference>
<keyword evidence="2 4" id="KW-0808">Transferase</keyword>
<dbReference type="SUPFAM" id="SSF55315">
    <property type="entry name" value="L30e-like"/>
    <property type="match status" value="1"/>
</dbReference>
<dbReference type="InterPro" id="IPR001537">
    <property type="entry name" value="SpoU_MeTrfase"/>
</dbReference>
<keyword evidence="1 4" id="KW-0489">Methyltransferase</keyword>
<reference evidence="4 5" key="1">
    <citation type="submission" date="2018-03" db="EMBL/GenBank/DDBJ databases">
        <title>Draft Genome Sequences of the Obligatory Marine Myxobacteria Enhygromyxa salina SWB007.</title>
        <authorList>
            <person name="Poehlein A."/>
            <person name="Moghaddam J.A."/>
            <person name="Harms H."/>
            <person name="Alanjari M."/>
            <person name="Koenig G.M."/>
            <person name="Daniel R."/>
            <person name="Schaeberle T.F."/>
        </authorList>
    </citation>
    <scope>NUCLEOTIDE SEQUENCE [LARGE SCALE GENOMIC DNA]</scope>
    <source>
        <strain evidence="4 5">SWB007</strain>
    </source>
</reference>
<dbReference type="EMBL" id="PVNL01000046">
    <property type="protein sequence ID" value="PRQ07971.1"/>
    <property type="molecule type" value="Genomic_DNA"/>
</dbReference>
<dbReference type="SUPFAM" id="SSF75217">
    <property type="entry name" value="alpha/beta knot"/>
    <property type="match status" value="1"/>
</dbReference>
<feature type="domain" description="tRNA/rRNA methyltransferase SpoU type" evidence="3">
    <location>
        <begin position="121"/>
        <end position="262"/>
    </location>
</feature>
<dbReference type="CDD" id="cd18095">
    <property type="entry name" value="SpoU-like_rRNA-MTase"/>
    <property type="match status" value="1"/>
</dbReference>
<dbReference type="PANTHER" id="PTHR43191">
    <property type="entry name" value="RRNA METHYLTRANSFERASE 3"/>
    <property type="match status" value="1"/>
</dbReference>
<dbReference type="RefSeq" id="WP_146157581.1">
    <property type="nucleotide sequence ID" value="NZ_PVNL01000046.1"/>
</dbReference>
<accession>A0A2S9YS90</accession>
<dbReference type="GO" id="GO:0003723">
    <property type="term" value="F:RNA binding"/>
    <property type="evidence" value="ECO:0007669"/>
    <property type="project" value="InterPro"/>
</dbReference>
<organism evidence="4 5">
    <name type="scientific">Enhygromyxa salina</name>
    <dbReference type="NCBI Taxonomy" id="215803"/>
    <lineage>
        <taxon>Bacteria</taxon>
        <taxon>Pseudomonadati</taxon>
        <taxon>Myxococcota</taxon>
        <taxon>Polyangia</taxon>
        <taxon>Nannocystales</taxon>
        <taxon>Nannocystaceae</taxon>
        <taxon>Enhygromyxa</taxon>
    </lineage>
</organism>
<dbReference type="InterPro" id="IPR029028">
    <property type="entry name" value="Alpha/beta_knot_MTases"/>
</dbReference>
<proteinExistence type="predicted"/>
<gene>
    <name evidence="4" type="ORF">ENSA7_22550</name>
</gene>
<dbReference type="GO" id="GO:0006396">
    <property type="term" value="P:RNA processing"/>
    <property type="evidence" value="ECO:0007669"/>
    <property type="project" value="InterPro"/>
</dbReference>
<dbReference type="Gene3D" id="3.40.1280.10">
    <property type="match status" value="1"/>
</dbReference>
<dbReference type="OrthoDB" id="9785673at2"/>
<dbReference type="Proteomes" id="UP000238823">
    <property type="component" value="Unassembled WGS sequence"/>
</dbReference>
<evidence type="ECO:0000256" key="2">
    <source>
        <dbReference type="ARBA" id="ARBA00022679"/>
    </source>
</evidence>
<dbReference type="InterPro" id="IPR029064">
    <property type="entry name" value="Ribosomal_eL30-like_sf"/>
</dbReference>
<evidence type="ECO:0000313" key="5">
    <source>
        <dbReference type="Proteomes" id="UP000238823"/>
    </source>
</evidence>
<evidence type="ECO:0000313" key="4">
    <source>
        <dbReference type="EMBL" id="PRQ07971.1"/>
    </source>
</evidence>
<dbReference type="InterPro" id="IPR051259">
    <property type="entry name" value="rRNA_Methyltransferase"/>
</dbReference>
<dbReference type="Pfam" id="PF00588">
    <property type="entry name" value="SpoU_methylase"/>
    <property type="match status" value="1"/>
</dbReference>
<sequence>MSARDDPRLRPYRNLQAGADPDRFIVEGALAVARLLATGGVRTPGVAALEVESVVCTPSQRARLELPAGLPVVELSKPEMAQLVGFAFHRGVLACARRPRPNRELDPALVEQLRARERVTVVVAEGLADPRNLGALIRNVAGFSADLLIADARGADLYSRLAIRASVGNVFRVPCVVSDALPSMIASLARELPAEIIAATPEPTAELVQRFEPPAKQVLLVGNEGAGLSPELLACADHRVRIPVAHGSDSLNVAAATAVLLYALTCARG</sequence>
<dbReference type="GO" id="GO:0032259">
    <property type="term" value="P:methylation"/>
    <property type="evidence" value="ECO:0007669"/>
    <property type="project" value="UniProtKB-KW"/>
</dbReference>
<evidence type="ECO:0000256" key="1">
    <source>
        <dbReference type="ARBA" id="ARBA00022603"/>
    </source>
</evidence>
<dbReference type="AlphaFoldDB" id="A0A2S9YS90"/>
<name>A0A2S9YS90_9BACT</name>
<dbReference type="GO" id="GO:0008173">
    <property type="term" value="F:RNA methyltransferase activity"/>
    <property type="evidence" value="ECO:0007669"/>
    <property type="project" value="InterPro"/>
</dbReference>
<dbReference type="EC" id="2.1.1.-" evidence="4"/>
<evidence type="ECO:0000259" key="3">
    <source>
        <dbReference type="Pfam" id="PF00588"/>
    </source>
</evidence>
<protein>
    <submittedName>
        <fullName evidence="4">Putative TrmH family tRNA/rRNA methyltransferase</fullName>
        <ecNumber evidence="4">2.1.1.-</ecNumber>
    </submittedName>
</protein>